<dbReference type="PROSITE" id="PS50893">
    <property type="entry name" value="ABC_TRANSPORTER_2"/>
    <property type="match status" value="1"/>
</dbReference>
<dbReference type="FunFam" id="3.40.50.300:FF:000421">
    <property type="entry name" value="Branched-chain amino acid ABC transporter ATP-binding protein"/>
    <property type="match status" value="1"/>
</dbReference>
<feature type="compositionally biased region" description="Acidic residues" evidence="4">
    <location>
        <begin position="1"/>
        <end position="11"/>
    </location>
</feature>
<dbReference type="Gene3D" id="3.40.50.300">
    <property type="entry name" value="P-loop containing nucleotide triphosphate hydrolases"/>
    <property type="match status" value="1"/>
</dbReference>
<dbReference type="AlphaFoldDB" id="A0A6J4TYM9"/>
<evidence type="ECO:0000259" key="5">
    <source>
        <dbReference type="PROSITE" id="PS50893"/>
    </source>
</evidence>
<dbReference type="EMBL" id="CADCWF010000009">
    <property type="protein sequence ID" value="CAA9535232.1"/>
    <property type="molecule type" value="Genomic_DNA"/>
</dbReference>
<evidence type="ECO:0000256" key="4">
    <source>
        <dbReference type="SAM" id="MobiDB-lite"/>
    </source>
</evidence>
<evidence type="ECO:0000256" key="3">
    <source>
        <dbReference type="ARBA" id="ARBA00022840"/>
    </source>
</evidence>
<keyword evidence="2" id="KW-0547">Nucleotide-binding</keyword>
<dbReference type="GO" id="GO:0016887">
    <property type="term" value="F:ATP hydrolysis activity"/>
    <property type="evidence" value="ECO:0007669"/>
    <property type="project" value="InterPro"/>
</dbReference>
<sequence length="370" mass="38266">MSGDRADDEPDGGGRILGVGAEVGGDPAEPGAGEAGETGCHPLPSVLRALQGSSSVEPGPFMAGHGGEAADPRHEARRKVVGTVYGTREKSVLATPATTTGETVLRAQGVGRAFRGLQALAGYDLDLEQGEILGIIGPNGAGKTTLFNVLSGFLPPTAGAIAFRGRSIVGLGPDRVTRLGIARTFQNIRLFGRMTALDNVKTAQQLHGQAGFWEAILGLPSYHAKERALEERALAHLASLGLAGAADAPAASLPYGLQRKLEIARALATEPALLLLDEPAAGMNEGETAELTGFIRDIHARFGLTVIVVEHDMSLIMPLSDRIQVLNYGRVIAEGTPAAIRANPKVIEAYLGADDAADAAAALLTAEATA</sequence>
<dbReference type="Pfam" id="PF00005">
    <property type="entry name" value="ABC_tran"/>
    <property type="match status" value="1"/>
</dbReference>
<feature type="compositionally biased region" description="Gly residues" evidence="4">
    <location>
        <begin position="13"/>
        <end position="23"/>
    </location>
</feature>
<keyword evidence="1" id="KW-0813">Transport</keyword>
<dbReference type="InterPro" id="IPR032823">
    <property type="entry name" value="BCA_ABC_TP_C"/>
</dbReference>
<proteinExistence type="predicted"/>
<reference evidence="6" key="1">
    <citation type="submission" date="2020-02" db="EMBL/GenBank/DDBJ databases">
        <authorList>
            <person name="Meier V. D."/>
        </authorList>
    </citation>
    <scope>NUCLEOTIDE SEQUENCE</scope>
    <source>
        <strain evidence="6">AVDCRST_MAG59</strain>
    </source>
</reference>
<gene>
    <name evidence="6" type="ORF">AVDCRST_MAG59-168</name>
</gene>
<evidence type="ECO:0000256" key="1">
    <source>
        <dbReference type="ARBA" id="ARBA00022448"/>
    </source>
</evidence>
<evidence type="ECO:0000313" key="6">
    <source>
        <dbReference type="EMBL" id="CAA9535232.1"/>
    </source>
</evidence>
<dbReference type="InterPro" id="IPR027417">
    <property type="entry name" value="P-loop_NTPase"/>
</dbReference>
<dbReference type="PANTHER" id="PTHR45772">
    <property type="entry name" value="CONSERVED COMPONENT OF ABC TRANSPORTER FOR NATURAL AMINO ACIDS-RELATED"/>
    <property type="match status" value="1"/>
</dbReference>
<feature type="domain" description="ABC transporter" evidence="5">
    <location>
        <begin position="105"/>
        <end position="353"/>
    </location>
</feature>
<dbReference type="CDD" id="cd03219">
    <property type="entry name" value="ABC_Mj1267_LivG_branched"/>
    <property type="match status" value="1"/>
</dbReference>
<dbReference type="PANTHER" id="PTHR45772:SF4">
    <property type="entry name" value="ABC TRANSPORTER ATP-BINDING PROTEIN"/>
    <property type="match status" value="1"/>
</dbReference>
<accession>A0A6J4TYM9</accession>
<evidence type="ECO:0000256" key="2">
    <source>
        <dbReference type="ARBA" id="ARBA00022741"/>
    </source>
</evidence>
<dbReference type="SUPFAM" id="SSF52540">
    <property type="entry name" value="P-loop containing nucleoside triphosphate hydrolases"/>
    <property type="match status" value="1"/>
</dbReference>
<feature type="compositionally biased region" description="Low complexity" evidence="4">
    <location>
        <begin position="24"/>
        <end position="38"/>
    </location>
</feature>
<dbReference type="GO" id="GO:0005524">
    <property type="term" value="F:ATP binding"/>
    <property type="evidence" value="ECO:0007669"/>
    <property type="project" value="UniProtKB-KW"/>
</dbReference>
<keyword evidence="3 6" id="KW-0067">ATP-binding</keyword>
<dbReference type="InterPro" id="IPR003439">
    <property type="entry name" value="ABC_transporter-like_ATP-bd"/>
</dbReference>
<dbReference type="InterPro" id="IPR051120">
    <property type="entry name" value="ABC_AA/LPS_Transport"/>
</dbReference>
<dbReference type="Pfam" id="PF12399">
    <property type="entry name" value="BCA_ABC_TP_C"/>
    <property type="match status" value="1"/>
</dbReference>
<dbReference type="GO" id="GO:0005886">
    <property type="term" value="C:plasma membrane"/>
    <property type="evidence" value="ECO:0007669"/>
    <property type="project" value="TreeGrafter"/>
</dbReference>
<feature type="region of interest" description="Disordered" evidence="4">
    <location>
        <begin position="1"/>
        <end position="38"/>
    </location>
</feature>
<name>A0A6J4TYM9_9BACT</name>
<protein>
    <submittedName>
        <fullName evidence="6">Branched-chain amino acid transport ATP-binding protein LivG</fullName>
    </submittedName>
</protein>
<dbReference type="InterPro" id="IPR003593">
    <property type="entry name" value="AAA+_ATPase"/>
</dbReference>
<organism evidence="6">
    <name type="scientific">uncultured Thermomicrobiales bacterium</name>
    <dbReference type="NCBI Taxonomy" id="1645740"/>
    <lineage>
        <taxon>Bacteria</taxon>
        <taxon>Pseudomonadati</taxon>
        <taxon>Thermomicrobiota</taxon>
        <taxon>Thermomicrobia</taxon>
        <taxon>Thermomicrobiales</taxon>
        <taxon>environmental samples</taxon>
    </lineage>
</organism>
<dbReference type="SMART" id="SM00382">
    <property type="entry name" value="AAA"/>
    <property type="match status" value="1"/>
</dbReference>